<evidence type="ECO:0000313" key="9">
    <source>
        <dbReference type="Proteomes" id="UP000249467"/>
    </source>
</evidence>
<comment type="caution">
    <text evidence="8">The sequence shown here is derived from an EMBL/GenBank/DDBJ whole genome shotgun (WGS) entry which is preliminary data.</text>
</comment>
<keyword evidence="2" id="KW-0902">Two-component regulatory system</keyword>
<dbReference type="GO" id="GO:0003677">
    <property type="term" value="F:DNA binding"/>
    <property type="evidence" value="ECO:0007669"/>
    <property type="project" value="UniProtKB-KW"/>
</dbReference>
<dbReference type="EMBL" id="QBML01000007">
    <property type="protein sequence ID" value="PZO42413.1"/>
    <property type="molecule type" value="Genomic_DNA"/>
</dbReference>
<dbReference type="Gene3D" id="3.40.50.2300">
    <property type="match status" value="1"/>
</dbReference>
<feature type="modified residue" description="4-aspartylphosphate" evidence="6">
    <location>
        <position position="52"/>
    </location>
</feature>
<keyword evidence="4" id="KW-0238">DNA-binding</keyword>
<dbReference type="InterPro" id="IPR050595">
    <property type="entry name" value="Bact_response_regulator"/>
</dbReference>
<evidence type="ECO:0000256" key="3">
    <source>
        <dbReference type="ARBA" id="ARBA00023015"/>
    </source>
</evidence>
<evidence type="ECO:0000256" key="6">
    <source>
        <dbReference type="PROSITE-ProRule" id="PRU00169"/>
    </source>
</evidence>
<evidence type="ECO:0000256" key="5">
    <source>
        <dbReference type="ARBA" id="ARBA00023163"/>
    </source>
</evidence>
<dbReference type="SMART" id="SM00448">
    <property type="entry name" value="REC"/>
    <property type="match status" value="1"/>
</dbReference>
<dbReference type="InterPro" id="IPR001789">
    <property type="entry name" value="Sig_transdc_resp-reg_receiver"/>
</dbReference>
<reference evidence="8 9" key="2">
    <citation type="submission" date="2018-06" db="EMBL/GenBank/DDBJ databases">
        <title>Metagenomic assembly of (sub)arctic Cyanobacteria and their associated microbiome from non-axenic cultures.</title>
        <authorList>
            <person name="Baurain D."/>
        </authorList>
    </citation>
    <scope>NUCLEOTIDE SEQUENCE [LARGE SCALE GENOMIC DNA]</scope>
    <source>
        <strain evidence="8">ULC066bin1</strain>
    </source>
</reference>
<sequence length="123" mass="13798">MSKILVVEDSKTQREMIANLLESNHFQVSTAKNGLEAIAKVKSIQPDLVVLDIIMPGMNGYELCRKLRDNPETWNINIVLCSTKSTKVDRYWGCRQGANAYISKPFPPEDLIDTVKELLSTSA</sequence>
<dbReference type="Proteomes" id="UP000249467">
    <property type="component" value="Unassembled WGS sequence"/>
</dbReference>
<evidence type="ECO:0000256" key="1">
    <source>
        <dbReference type="ARBA" id="ARBA00022553"/>
    </source>
</evidence>
<dbReference type="Pfam" id="PF00072">
    <property type="entry name" value="Response_reg"/>
    <property type="match status" value="1"/>
</dbReference>
<feature type="domain" description="Response regulatory" evidence="7">
    <location>
        <begin position="3"/>
        <end position="119"/>
    </location>
</feature>
<dbReference type="AlphaFoldDB" id="A0A2W4WBH4"/>
<evidence type="ECO:0000256" key="4">
    <source>
        <dbReference type="ARBA" id="ARBA00023125"/>
    </source>
</evidence>
<keyword evidence="3" id="KW-0805">Transcription regulation</keyword>
<dbReference type="SUPFAM" id="SSF52172">
    <property type="entry name" value="CheY-like"/>
    <property type="match status" value="1"/>
</dbReference>
<accession>A0A2W4WBH4</accession>
<dbReference type="InterPro" id="IPR011006">
    <property type="entry name" value="CheY-like_superfamily"/>
</dbReference>
<gene>
    <name evidence="8" type="ORF">DCF19_07435</name>
</gene>
<reference evidence="8 9" key="1">
    <citation type="submission" date="2018-04" db="EMBL/GenBank/DDBJ databases">
        <authorList>
            <person name="Go L.Y."/>
            <person name="Mitchell J.A."/>
        </authorList>
    </citation>
    <scope>NUCLEOTIDE SEQUENCE [LARGE SCALE GENOMIC DNA]</scope>
    <source>
        <strain evidence="8">ULC066bin1</strain>
    </source>
</reference>
<keyword evidence="5" id="KW-0804">Transcription</keyword>
<dbReference type="GO" id="GO:0000160">
    <property type="term" value="P:phosphorelay signal transduction system"/>
    <property type="evidence" value="ECO:0007669"/>
    <property type="project" value="UniProtKB-KW"/>
</dbReference>
<dbReference type="PANTHER" id="PTHR44591:SF14">
    <property type="entry name" value="PROTEIN PILG"/>
    <property type="match status" value="1"/>
</dbReference>
<evidence type="ECO:0000256" key="2">
    <source>
        <dbReference type="ARBA" id="ARBA00023012"/>
    </source>
</evidence>
<proteinExistence type="predicted"/>
<evidence type="ECO:0000259" key="7">
    <source>
        <dbReference type="PROSITE" id="PS50110"/>
    </source>
</evidence>
<keyword evidence="1 6" id="KW-0597">Phosphoprotein</keyword>
<dbReference type="PROSITE" id="PS50110">
    <property type="entry name" value="RESPONSE_REGULATORY"/>
    <property type="match status" value="1"/>
</dbReference>
<protein>
    <submittedName>
        <fullName evidence="8">Two-component system response regulator</fullName>
    </submittedName>
</protein>
<name>A0A2W4WBH4_9CYAN</name>
<evidence type="ECO:0000313" key="8">
    <source>
        <dbReference type="EMBL" id="PZO42413.1"/>
    </source>
</evidence>
<dbReference type="PANTHER" id="PTHR44591">
    <property type="entry name" value="STRESS RESPONSE REGULATOR PROTEIN 1"/>
    <property type="match status" value="1"/>
</dbReference>
<organism evidence="8 9">
    <name type="scientific">Pseudanabaena frigida</name>
    <dbReference type="NCBI Taxonomy" id="945775"/>
    <lineage>
        <taxon>Bacteria</taxon>
        <taxon>Bacillati</taxon>
        <taxon>Cyanobacteriota</taxon>
        <taxon>Cyanophyceae</taxon>
        <taxon>Pseudanabaenales</taxon>
        <taxon>Pseudanabaenaceae</taxon>
        <taxon>Pseudanabaena</taxon>
    </lineage>
</organism>
<dbReference type="FunFam" id="3.40.50.2300:FF:000001">
    <property type="entry name" value="DNA-binding response regulator PhoB"/>
    <property type="match status" value="1"/>
</dbReference>